<name>B9L957_NAUPA</name>
<dbReference type="PROSITE" id="PS50931">
    <property type="entry name" value="HTH_LYSR"/>
    <property type="match status" value="1"/>
</dbReference>
<dbReference type="HOGENOM" id="CLU_039613_6_1_7"/>
<reference evidence="6 7" key="1">
    <citation type="journal article" date="2009" name="PLoS Genet.">
        <title>Adaptations to submarine hydrothermal environments exemplified by the genome of Nautilia profundicola.</title>
        <authorList>
            <person name="Campbell B.J."/>
            <person name="Smith J.L."/>
            <person name="Hanson T.E."/>
            <person name="Klotz M.G."/>
            <person name="Stein L.Y."/>
            <person name="Lee C.K."/>
            <person name="Wu D."/>
            <person name="Robinson J.M."/>
            <person name="Khouri H.M."/>
            <person name="Eisen J.A."/>
            <person name="Cary S.C."/>
        </authorList>
    </citation>
    <scope>NUCLEOTIDE SEQUENCE [LARGE SCALE GENOMIC DNA]</scope>
    <source>
        <strain evidence="7">ATCC BAA-1463 / DSM 18972 / AmH</strain>
    </source>
</reference>
<evidence type="ECO:0000259" key="5">
    <source>
        <dbReference type="PROSITE" id="PS50931"/>
    </source>
</evidence>
<dbReference type="InterPro" id="IPR036388">
    <property type="entry name" value="WH-like_DNA-bd_sf"/>
</dbReference>
<dbReference type="KEGG" id="nam:NAMH_0761"/>
<evidence type="ECO:0000256" key="4">
    <source>
        <dbReference type="ARBA" id="ARBA00023163"/>
    </source>
</evidence>
<dbReference type="STRING" id="598659.NAMH_0761"/>
<comment type="similarity">
    <text evidence="1">Belongs to the LysR transcriptional regulatory family.</text>
</comment>
<dbReference type="InterPro" id="IPR000847">
    <property type="entry name" value="LysR_HTH_N"/>
</dbReference>
<dbReference type="SUPFAM" id="SSF46785">
    <property type="entry name" value="Winged helix' DNA-binding domain"/>
    <property type="match status" value="1"/>
</dbReference>
<keyword evidence="3" id="KW-0238">DNA-binding</keyword>
<dbReference type="Gene3D" id="1.10.10.10">
    <property type="entry name" value="Winged helix-like DNA-binding domain superfamily/Winged helix DNA-binding domain"/>
    <property type="match status" value="1"/>
</dbReference>
<keyword evidence="7" id="KW-1185">Reference proteome</keyword>
<dbReference type="PANTHER" id="PTHR30126">
    <property type="entry name" value="HTH-TYPE TRANSCRIPTIONAL REGULATOR"/>
    <property type="match status" value="1"/>
</dbReference>
<evidence type="ECO:0000256" key="1">
    <source>
        <dbReference type="ARBA" id="ARBA00009437"/>
    </source>
</evidence>
<evidence type="ECO:0000313" key="6">
    <source>
        <dbReference type="EMBL" id="ACM92331.1"/>
    </source>
</evidence>
<organism evidence="6 7">
    <name type="scientific">Nautilia profundicola (strain ATCC BAA-1463 / DSM 18972 / AmH)</name>
    <dbReference type="NCBI Taxonomy" id="598659"/>
    <lineage>
        <taxon>Bacteria</taxon>
        <taxon>Pseudomonadati</taxon>
        <taxon>Campylobacterota</taxon>
        <taxon>Epsilonproteobacteria</taxon>
        <taxon>Nautiliales</taxon>
        <taxon>Nautiliaceae</taxon>
        <taxon>Nautilia</taxon>
    </lineage>
</organism>
<dbReference type="GO" id="GO:0003700">
    <property type="term" value="F:DNA-binding transcription factor activity"/>
    <property type="evidence" value="ECO:0007669"/>
    <property type="project" value="InterPro"/>
</dbReference>
<dbReference type="RefSeq" id="WP_012663703.1">
    <property type="nucleotide sequence ID" value="NC_012115.1"/>
</dbReference>
<evidence type="ECO:0000313" key="7">
    <source>
        <dbReference type="Proteomes" id="UP000000448"/>
    </source>
</evidence>
<dbReference type="AlphaFoldDB" id="B9L957"/>
<dbReference type="Pfam" id="PF03466">
    <property type="entry name" value="LysR_substrate"/>
    <property type="match status" value="1"/>
</dbReference>
<dbReference type="InterPro" id="IPR005119">
    <property type="entry name" value="LysR_subst-bd"/>
</dbReference>
<evidence type="ECO:0000256" key="2">
    <source>
        <dbReference type="ARBA" id="ARBA00023015"/>
    </source>
</evidence>
<feature type="domain" description="HTH lysR-type" evidence="5">
    <location>
        <begin position="1"/>
        <end position="58"/>
    </location>
</feature>
<accession>B9L957</accession>
<dbReference type="Proteomes" id="UP000000448">
    <property type="component" value="Chromosome"/>
</dbReference>
<dbReference type="OrthoDB" id="5317428at2"/>
<gene>
    <name evidence="6" type="ordered locus">NAMH_0761</name>
</gene>
<dbReference type="PANTHER" id="PTHR30126:SF94">
    <property type="entry name" value="LYSR FAMILY TRANSCRIPTIONAL REGULATOR"/>
    <property type="match status" value="1"/>
</dbReference>
<dbReference type="PRINTS" id="PR00039">
    <property type="entry name" value="HTHLYSR"/>
</dbReference>
<dbReference type="GO" id="GO:0000976">
    <property type="term" value="F:transcription cis-regulatory region binding"/>
    <property type="evidence" value="ECO:0007669"/>
    <property type="project" value="TreeGrafter"/>
</dbReference>
<dbReference type="EMBL" id="CP001279">
    <property type="protein sequence ID" value="ACM92331.1"/>
    <property type="molecule type" value="Genomic_DNA"/>
</dbReference>
<keyword evidence="4" id="KW-0804">Transcription</keyword>
<proteinExistence type="inferred from homology"/>
<sequence>MTLKELEIFLELSENQNVIKTAQKLSVTQSAVSQSIKSLENKLGETLFDRIGKKLILNERGRKFREMTLNPYNELISAKHSFLKEKIAGTLSISASKTIGTYLLPQIIFNYLSSNNNVKIKKEIHNSSIIINNIMEGKIDLGFIETECENNNIIKEKIKEDELIIVSKTPQKEVFIDELKHKKWILRETGSGTREMFLKQIKNIIDIEIFMEFNEFEEAKTILLNNPETLTCVSKEVVKKELKEKKLFEIKIKNITFKRNFYLVYHKNKIKTELFDDFVKYIKKETNPKIR</sequence>
<protein>
    <submittedName>
        <fullName evidence="6">Transcriptional regulator</fullName>
    </submittedName>
</protein>
<dbReference type="SUPFAM" id="SSF53850">
    <property type="entry name" value="Periplasmic binding protein-like II"/>
    <property type="match status" value="1"/>
</dbReference>
<dbReference type="eggNOG" id="COG0583">
    <property type="taxonomic scope" value="Bacteria"/>
</dbReference>
<dbReference type="Gene3D" id="3.40.190.290">
    <property type="match status" value="1"/>
</dbReference>
<dbReference type="Pfam" id="PF00126">
    <property type="entry name" value="HTH_1"/>
    <property type="match status" value="1"/>
</dbReference>
<dbReference type="InterPro" id="IPR036390">
    <property type="entry name" value="WH_DNA-bd_sf"/>
</dbReference>
<keyword evidence="2" id="KW-0805">Transcription regulation</keyword>
<evidence type="ECO:0000256" key="3">
    <source>
        <dbReference type="ARBA" id="ARBA00023125"/>
    </source>
</evidence>